<dbReference type="OrthoDB" id="5840532at2759"/>
<comment type="caution">
    <text evidence="2">The sequence shown here is derived from an EMBL/GenBank/DDBJ whole genome shotgun (WGS) entry which is preliminary data.</text>
</comment>
<accession>A0A423VC24</accession>
<dbReference type="PROSITE" id="PS00061">
    <property type="entry name" value="ADH_SHORT"/>
    <property type="match status" value="1"/>
</dbReference>
<proteinExistence type="predicted"/>
<protein>
    <submittedName>
        <fullName evidence="2">Uncharacterized protein</fullName>
    </submittedName>
</protein>
<dbReference type="EMBL" id="LJZO01000066">
    <property type="protein sequence ID" value="ROV88487.1"/>
    <property type="molecule type" value="Genomic_DNA"/>
</dbReference>
<dbReference type="Proteomes" id="UP000284375">
    <property type="component" value="Unassembled WGS sequence"/>
</dbReference>
<sequence length="118" mass="12349">MDITGYAFVTGGASRIGKACCLSFAKDDARVVVVADIDIESARETACVAEIQTVAAHLRFKAEAVLIEQQASPTDPARGTTRGSIVNLASVSSFMAVPNMVQYTTCKHAIIGITKTAG</sequence>
<dbReference type="InterPro" id="IPR036291">
    <property type="entry name" value="NAD(P)-bd_dom_sf"/>
</dbReference>
<evidence type="ECO:0000313" key="3">
    <source>
        <dbReference type="Proteomes" id="UP000284375"/>
    </source>
</evidence>
<evidence type="ECO:0000256" key="1">
    <source>
        <dbReference type="ARBA" id="ARBA00022857"/>
    </source>
</evidence>
<keyword evidence="1" id="KW-0521">NADP</keyword>
<dbReference type="InterPro" id="IPR020904">
    <property type="entry name" value="Sc_DH/Rdtase_CS"/>
</dbReference>
<dbReference type="AlphaFoldDB" id="A0A423VC24"/>
<gene>
    <name evidence="2" type="ORF">VSDG_09318</name>
</gene>
<dbReference type="PRINTS" id="PR00081">
    <property type="entry name" value="GDHRDH"/>
</dbReference>
<dbReference type="InterPro" id="IPR002347">
    <property type="entry name" value="SDR_fam"/>
</dbReference>
<dbReference type="Gene3D" id="3.40.50.720">
    <property type="entry name" value="NAD(P)-binding Rossmann-like Domain"/>
    <property type="match status" value="2"/>
</dbReference>
<evidence type="ECO:0000313" key="2">
    <source>
        <dbReference type="EMBL" id="ROV88487.1"/>
    </source>
</evidence>
<reference evidence="2 3" key="1">
    <citation type="submission" date="2015-09" db="EMBL/GenBank/DDBJ databases">
        <title>Host preference determinants of Valsa canker pathogens revealed by comparative genomics.</title>
        <authorList>
            <person name="Yin Z."/>
            <person name="Huang L."/>
        </authorList>
    </citation>
    <scope>NUCLEOTIDE SEQUENCE [LARGE SCALE GENOMIC DNA]</scope>
    <source>
        <strain evidence="2 3">YSFL</strain>
    </source>
</reference>
<keyword evidence="3" id="KW-1185">Reference proteome</keyword>
<name>A0A423VC24_CYTCH</name>
<dbReference type="PANTHER" id="PTHR42820">
    <property type="entry name" value="SHORT-CHAIN DEHYDROGENASE REDUCTASE"/>
    <property type="match status" value="1"/>
</dbReference>
<dbReference type="SUPFAM" id="SSF51735">
    <property type="entry name" value="NAD(P)-binding Rossmann-fold domains"/>
    <property type="match status" value="1"/>
</dbReference>
<dbReference type="PANTHER" id="PTHR42820:SF1">
    <property type="entry name" value="SHORT-CHAIN DEHYDROGENASE_REDUCTASE FAMILY PROTEIN"/>
    <property type="match status" value="1"/>
</dbReference>
<organism evidence="2 3">
    <name type="scientific">Cytospora chrysosperma</name>
    <name type="common">Cytospora canker fungus</name>
    <name type="synonym">Sphaeria chrysosperma</name>
    <dbReference type="NCBI Taxonomy" id="252740"/>
    <lineage>
        <taxon>Eukaryota</taxon>
        <taxon>Fungi</taxon>
        <taxon>Dikarya</taxon>
        <taxon>Ascomycota</taxon>
        <taxon>Pezizomycotina</taxon>
        <taxon>Sordariomycetes</taxon>
        <taxon>Sordariomycetidae</taxon>
        <taxon>Diaporthales</taxon>
        <taxon>Cytosporaceae</taxon>
        <taxon>Cytospora</taxon>
    </lineage>
</organism>
<dbReference type="Pfam" id="PF00106">
    <property type="entry name" value="adh_short"/>
    <property type="match status" value="1"/>
</dbReference>
<dbReference type="STRING" id="252740.A0A423VC24"/>